<feature type="signal peptide" evidence="1">
    <location>
        <begin position="1"/>
        <end position="25"/>
    </location>
</feature>
<name>A0ABP8KN58_9BACT</name>
<evidence type="ECO:0000313" key="4">
    <source>
        <dbReference type="Proteomes" id="UP001500936"/>
    </source>
</evidence>
<dbReference type="Gene3D" id="2.60.40.10">
    <property type="entry name" value="Immunoglobulins"/>
    <property type="match status" value="1"/>
</dbReference>
<evidence type="ECO:0000259" key="2">
    <source>
        <dbReference type="SMART" id="SM00429"/>
    </source>
</evidence>
<organism evidence="3 4">
    <name type="scientific">Nibrella viscosa</name>
    <dbReference type="NCBI Taxonomy" id="1084524"/>
    <lineage>
        <taxon>Bacteria</taxon>
        <taxon>Pseudomonadati</taxon>
        <taxon>Bacteroidota</taxon>
        <taxon>Cytophagia</taxon>
        <taxon>Cytophagales</taxon>
        <taxon>Spirosomataceae</taxon>
        <taxon>Nibrella</taxon>
    </lineage>
</organism>
<evidence type="ECO:0000313" key="3">
    <source>
        <dbReference type="EMBL" id="GAA4411492.1"/>
    </source>
</evidence>
<dbReference type="PANTHER" id="PTHR41339:SF1">
    <property type="entry name" value="SECRETED PROTEIN"/>
    <property type="match status" value="1"/>
</dbReference>
<evidence type="ECO:0000256" key="1">
    <source>
        <dbReference type="SAM" id="SignalP"/>
    </source>
</evidence>
<feature type="chain" id="PRO_5047319637" description="IPT/TIG domain-containing protein" evidence="1">
    <location>
        <begin position="26"/>
        <end position="563"/>
    </location>
</feature>
<dbReference type="CDD" id="cd00102">
    <property type="entry name" value="IPT"/>
    <property type="match status" value="1"/>
</dbReference>
<dbReference type="InterPro" id="IPR011050">
    <property type="entry name" value="Pectin_lyase_fold/virulence"/>
</dbReference>
<dbReference type="InterPro" id="IPR002909">
    <property type="entry name" value="IPT_dom"/>
</dbReference>
<dbReference type="PANTHER" id="PTHR41339">
    <property type="entry name" value="LIPL48"/>
    <property type="match status" value="1"/>
</dbReference>
<dbReference type="EMBL" id="BAABHB010000008">
    <property type="protein sequence ID" value="GAA4411492.1"/>
    <property type="molecule type" value="Genomic_DNA"/>
</dbReference>
<sequence length="563" mass="58914">MKFIQKWQSTLLLLLGLTVAFTACKNDTEPEAVLSITSVNPTTAPIGSTITITGTQFNSTPASNTVTFGGNAIANVVTASPTQLVVTVPSNAQNGPITVMTGAGRSAISTQTFTLGARPVVQVQGEITTNTTWTRNNVYLLRGFVYVTNGAVLTIESGTLIKGGEPSTDPAGQQRGGTLIIEKGGRIEARGTAAQPIVFTSNRPAGQRGYGDWGGVVLVGRAPHNRPAATTLEGGIRGTMGTDAIANDNSGTLQYVRIEFAGIALTNANNSEINGLTLYAVGSGTTIDHVQVSYSGDDAYEWFGGTVNAKYLVAHRTFDDDWDTDWGYTGRVQFAVSLRDPAIADQSFSNGFESDNFNPGEPATAANAGLPLTAPIFANVSNFAFSGAPSTAFAAPASGAYQSAMHLRRNTAISIYNSVFVGYPEGLRLDGTATLANATAGTLDLRGITLANVGIANSTTSIPVRGAGGITDAQAQEFFNATARNNQVIPSASLATLLLNANNFSLTNPNFLPQTGSPLLQGAVTGGKLADSFFTATTYRGAFGTENWTQGWTNWDPQNTNYN</sequence>
<accession>A0ABP8KN58</accession>
<dbReference type="SMART" id="SM00429">
    <property type="entry name" value="IPT"/>
    <property type="match status" value="1"/>
</dbReference>
<dbReference type="PROSITE" id="PS51257">
    <property type="entry name" value="PROKAR_LIPOPROTEIN"/>
    <property type="match status" value="1"/>
</dbReference>
<keyword evidence="4" id="KW-1185">Reference proteome</keyword>
<dbReference type="InterPro" id="IPR013783">
    <property type="entry name" value="Ig-like_fold"/>
</dbReference>
<dbReference type="Proteomes" id="UP001500936">
    <property type="component" value="Unassembled WGS sequence"/>
</dbReference>
<dbReference type="SUPFAM" id="SSF81296">
    <property type="entry name" value="E set domains"/>
    <property type="match status" value="1"/>
</dbReference>
<dbReference type="InterPro" id="IPR014756">
    <property type="entry name" value="Ig_E-set"/>
</dbReference>
<gene>
    <name evidence="3" type="ORF">GCM10023187_37420</name>
</gene>
<keyword evidence="1" id="KW-0732">Signal</keyword>
<comment type="caution">
    <text evidence="3">The sequence shown here is derived from an EMBL/GenBank/DDBJ whole genome shotgun (WGS) entry which is preliminary data.</text>
</comment>
<dbReference type="SUPFAM" id="SSF51126">
    <property type="entry name" value="Pectin lyase-like"/>
    <property type="match status" value="1"/>
</dbReference>
<dbReference type="RefSeq" id="WP_345269441.1">
    <property type="nucleotide sequence ID" value="NZ_BAABHB010000008.1"/>
</dbReference>
<dbReference type="Pfam" id="PF01833">
    <property type="entry name" value="TIG"/>
    <property type="match status" value="1"/>
</dbReference>
<proteinExistence type="predicted"/>
<reference evidence="4" key="1">
    <citation type="journal article" date="2019" name="Int. J. Syst. Evol. Microbiol.">
        <title>The Global Catalogue of Microorganisms (GCM) 10K type strain sequencing project: providing services to taxonomists for standard genome sequencing and annotation.</title>
        <authorList>
            <consortium name="The Broad Institute Genomics Platform"/>
            <consortium name="The Broad Institute Genome Sequencing Center for Infectious Disease"/>
            <person name="Wu L."/>
            <person name="Ma J."/>
        </authorList>
    </citation>
    <scope>NUCLEOTIDE SEQUENCE [LARGE SCALE GENOMIC DNA]</scope>
    <source>
        <strain evidence="4">JCM 17925</strain>
    </source>
</reference>
<feature type="domain" description="IPT/TIG" evidence="2">
    <location>
        <begin position="33"/>
        <end position="116"/>
    </location>
</feature>
<protein>
    <recommendedName>
        <fullName evidence="2">IPT/TIG domain-containing protein</fullName>
    </recommendedName>
</protein>